<dbReference type="EMBL" id="LLXS01000005">
    <property type="protein sequence ID" value="KRG44869.1"/>
    <property type="molecule type" value="Genomic_DNA"/>
</dbReference>
<proteinExistence type="inferred from homology"/>
<feature type="disulfide bond" description="Redox-active" evidence="8">
    <location>
        <begin position="58"/>
        <end position="61"/>
    </location>
</feature>
<dbReference type="Gene3D" id="3.40.30.10">
    <property type="entry name" value="Glutaredoxin"/>
    <property type="match status" value="1"/>
</dbReference>
<dbReference type="InterPro" id="IPR013766">
    <property type="entry name" value="Thioredoxin_domain"/>
</dbReference>
<evidence type="ECO:0000256" key="7">
    <source>
        <dbReference type="PIRNR" id="PIRNR001488"/>
    </source>
</evidence>
<evidence type="ECO:0000256" key="9">
    <source>
        <dbReference type="SAM" id="SignalP"/>
    </source>
</evidence>
<keyword evidence="5 7" id="KW-1015">Disulfide bond</keyword>
<dbReference type="PROSITE" id="PS00194">
    <property type="entry name" value="THIOREDOXIN_1"/>
    <property type="match status" value="1"/>
</dbReference>
<dbReference type="PANTHER" id="PTHR35891:SF2">
    <property type="entry name" value="THIOL:DISULFIDE INTERCHANGE PROTEIN DSBA"/>
    <property type="match status" value="1"/>
</dbReference>
<dbReference type="SUPFAM" id="SSF52833">
    <property type="entry name" value="Thioredoxin-like"/>
    <property type="match status" value="1"/>
</dbReference>
<feature type="signal peptide" evidence="9">
    <location>
        <begin position="1"/>
        <end position="21"/>
    </location>
</feature>
<protein>
    <recommendedName>
        <fullName evidence="7">Thiol:disulfide interchange protein</fullName>
    </recommendedName>
</protein>
<dbReference type="InterPro" id="IPR050824">
    <property type="entry name" value="Thiol_disulfide_DsbA"/>
</dbReference>
<evidence type="ECO:0000256" key="6">
    <source>
        <dbReference type="ARBA" id="ARBA00023284"/>
    </source>
</evidence>
<reference evidence="11 12" key="1">
    <citation type="submission" date="2015-10" db="EMBL/GenBank/DDBJ databases">
        <title>Genome sequencing and analysis of members of genus Stenotrophomonas.</title>
        <authorList>
            <person name="Patil P.P."/>
            <person name="Midha S."/>
            <person name="Patil P.B."/>
        </authorList>
    </citation>
    <scope>NUCLEOTIDE SEQUENCE [LARGE SCALE GENOMIC DNA]</scope>
    <source>
        <strain evidence="11 12">JCM 9942</strain>
    </source>
</reference>
<dbReference type="AlphaFoldDB" id="A0A0R0AIU6"/>
<sequence>MSFLSRLMALMLALAPLAATAAPATPVEGQDYDLIAAPGPFAPLAGKIEVVELFGYTCPHCAHFEPLLEAWAAKQAGDVRLTRVPAVFGGYWDSYARAFYAAEQVGVLKRSHGDMFRALHEQRSLPVQNVSPQELASFYASYGVQPQRYIEALRSPEVDSKLESARSFAMRVRAPGTPALIVNGKYLVKGRTFEDAVRITDALIARERASAKRR</sequence>
<evidence type="ECO:0000256" key="2">
    <source>
        <dbReference type="ARBA" id="ARBA00005791"/>
    </source>
</evidence>
<feature type="domain" description="Thioredoxin" evidence="10">
    <location>
        <begin position="13"/>
        <end position="205"/>
    </location>
</feature>
<organism evidence="11 12">
    <name type="scientific">Stenotrophomonas pictorum JCM 9942</name>
    <dbReference type="NCBI Taxonomy" id="1236960"/>
    <lineage>
        <taxon>Bacteria</taxon>
        <taxon>Pseudomonadati</taxon>
        <taxon>Pseudomonadota</taxon>
        <taxon>Gammaproteobacteria</taxon>
        <taxon>Lysobacterales</taxon>
        <taxon>Lysobacteraceae</taxon>
        <taxon>Stenotrophomonas</taxon>
    </lineage>
</organism>
<evidence type="ECO:0000256" key="4">
    <source>
        <dbReference type="ARBA" id="ARBA00022764"/>
    </source>
</evidence>
<evidence type="ECO:0000313" key="11">
    <source>
        <dbReference type="EMBL" id="KRG44869.1"/>
    </source>
</evidence>
<dbReference type="GO" id="GO:0042597">
    <property type="term" value="C:periplasmic space"/>
    <property type="evidence" value="ECO:0007669"/>
    <property type="project" value="UniProtKB-SubCell"/>
</dbReference>
<dbReference type="Pfam" id="PF01323">
    <property type="entry name" value="DSBA"/>
    <property type="match status" value="1"/>
</dbReference>
<evidence type="ECO:0000256" key="8">
    <source>
        <dbReference type="PIRSR" id="PIRSR001488-1"/>
    </source>
</evidence>
<evidence type="ECO:0000313" key="12">
    <source>
        <dbReference type="Proteomes" id="UP000050836"/>
    </source>
</evidence>
<comment type="caution">
    <text evidence="11">The sequence shown here is derived from an EMBL/GenBank/DDBJ whole genome shotgun (WGS) entry which is preliminary data.</text>
</comment>
<evidence type="ECO:0000259" key="10">
    <source>
        <dbReference type="PROSITE" id="PS51352"/>
    </source>
</evidence>
<comment type="similarity">
    <text evidence="2">Belongs to the thioredoxin family. DsbA subfamily.</text>
</comment>
<dbReference type="RefSeq" id="WP_054658178.1">
    <property type="nucleotide sequence ID" value="NZ_BAZI01000060.1"/>
</dbReference>
<dbReference type="OrthoDB" id="9784896at2"/>
<gene>
    <name evidence="11" type="ORF">ARC78_03405</name>
</gene>
<dbReference type="InterPro" id="IPR023205">
    <property type="entry name" value="DsbA/DsbL"/>
</dbReference>
<keyword evidence="6" id="KW-0676">Redox-active center</keyword>
<evidence type="ECO:0000256" key="1">
    <source>
        <dbReference type="ARBA" id="ARBA00004418"/>
    </source>
</evidence>
<dbReference type="InterPro" id="IPR036249">
    <property type="entry name" value="Thioredoxin-like_sf"/>
</dbReference>
<dbReference type="CDD" id="cd03019">
    <property type="entry name" value="DsbA_DsbA"/>
    <property type="match status" value="1"/>
</dbReference>
<evidence type="ECO:0000256" key="3">
    <source>
        <dbReference type="ARBA" id="ARBA00022729"/>
    </source>
</evidence>
<dbReference type="InterPro" id="IPR017937">
    <property type="entry name" value="Thioredoxin_CS"/>
</dbReference>
<dbReference type="GO" id="GO:0015036">
    <property type="term" value="F:disulfide oxidoreductase activity"/>
    <property type="evidence" value="ECO:0007669"/>
    <property type="project" value="UniProtKB-ARBA"/>
</dbReference>
<keyword evidence="4 7" id="KW-0574">Periplasm</keyword>
<keyword evidence="12" id="KW-1185">Reference proteome</keyword>
<dbReference type="PANTHER" id="PTHR35891">
    <property type="entry name" value="THIOL:DISULFIDE INTERCHANGE PROTEIN DSBA"/>
    <property type="match status" value="1"/>
</dbReference>
<dbReference type="InterPro" id="IPR001853">
    <property type="entry name" value="DSBA-like_thioredoxin_dom"/>
</dbReference>
<keyword evidence="3 9" id="KW-0732">Signal</keyword>
<evidence type="ECO:0000256" key="5">
    <source>
        <dbReference type="ARBA" id="ARBA00023157"/>
    </source>
</evidence>
<feature type="chain" id="PRO_5006390846" description="Thiol:disulfide interchange protein" evidence="9">
    <location>
        <begin position="22"/>
        <end position="214"/>
    </location>
</feature>
<dbReference type="PIRSF" id="PIRSF001488">
    <property type="entry name" value="Tdi_protein"/>
    <property type="match status" value="1"/>
</dbReference>
<comment type="subcellular location">
    <subcellularLocation>
        <location evidence="1 7">Periplasm</location>
    </subcellularLocation>
</comment>
<dbReference type="Proteomes" id="UP000050836">
    <property type="component" value="Unassembled WGS sequence"/>
</dbReference>
<dbReference type="PROSITE" id="PS51352">
    <property type="entry name" value="THIOREDOXIN_2"/>
    <property type="match status" value="1"/>
</dbReference>
<accession>A0A0R0AIU6</accession>
<name>A0A0R0AIU6_9GAMM</name>